<comment type="catalytic activity">
    <reaction evidence="11">
        <text>Release of a C-terminal dipeptide, oligopeptide-|-Xaa-Yaa, when Xaa is not Pro, and Yaa is neither Asp nor Glu. Thus, conversion of angiotensin I to angiotensin II, with increase in vasoconstrictor activity, but no action on angiotensin II.</text>
        <dbReference type="EC" id="3.4.15.1"/>
    </reaction>
</comment>
<keyword evidence="8 22" id="KW-0482">Metalloprotease</keyword>
<feature type="glycosylation site" description="N-linked (GlcNAc...) asparagine" evidence="14">
    <location>
        <position position="72"/>
    </location>
</feature>
<dbReference type="GO" id="GO:0005886">
    <property type="term" value="C:plasma membrane"/>
    <property type="evidence" value="ECO:0007669"/>
    <property type="project" value="TreeGrafter"/>
</dbReference>
<evidence type="ECO:0000256" key="17">
    <source>
        <dbReference type="PIRSR" id="PIRSR601548-3"/>
    </source>
</evidence>
<dbReference type="InterPro" id="IPR001548">
    <property type="entry name" value="Peptidase_M2"/>
</dbReference>
<evidence type="ECO:0000256" key="5">
    <source>
        <dbReference type="ARBA" id="ARBA00022729"/>
    </source>
</evidence>
<dbReference type="Pfam" id="PF01401">
    <property type="entry name" value="Peptidase_M2"/>
    <property type="match status" value="1"/>
</dbReference>
<protein>
    <recommendedName>
        <fullName evidence="12 22">Angiotensin-converting enzyme</fullName>
        <ecNumber evidence="22">3.4.-.-</ecNumber>
    </recommendedName>
</protein>
<feature type="binding site" evidence="17">
    <location>
        <position position="387"/>
    </location>
    <ligand>
        <name>Zn(2+)</name>
        <dbReference type="ChEBI" id="CHEBI:29105"/>
        <label>1</label>
        <note>catalytic</note>
    </ligand>
</feature>
<feature type="binding site" evidence="20">
    <location>
        <position position="387"/>
    </location>
    <ligand>
        <name>Zn(2+)</name>
        <dbReference type="ChEBI" id="CHEBI:29105"/>
        <label>2</label>
        <note>catalytic</note>
    </ligand>
</feature>
<feature type="binding site" evidence="17">
    <location>
        <position position="391"/>
    </location>
    <ligand>
        <name>Zn(2+)</name>
        <dbReference type="ChEBI" id="CHEBI:29105"/>
        <label>1</label>
        <note>catalytic</note>
    </ligand>
</feature>
<feature type="active site" description="Proton donor 1" evidence="13">
    <location>
        <position position="518"/>
    </location>
</feature>
<feature type="signal peptide" evidence="23">
    <location>
        <begin position="1"/>
        <end position="31"/>
    </location>
</feature>
<feature type="binding site" evidence="20">
    <location>
        <position position="391"/>
    </location>
    <ligand>
        <name>Zn(2+)</name>
        <dbReference type="ChEBI" id="CHEBI:29105"/>
        <label>2</label>
        <note>catalytic</note>
    </ligand>
</feature>
<dbReference type="PANTHER" id="PTHR10514">
    <property type="entry name" value="ANGIOTENSIN-CONVERTING ENZYME"/>
    <property type="match status" value="1"/>
</dbReference>
<dbReference type="GO" id="GO:0008241">
    <property type="term" value="F:peptidyl-dipeptidase activity"/>
    <property type="evidence" value="ECO:0007669"/>
    <property type="project" value="UniProtKB-EC"/>
</dbReference>
<comment type="similarity">
    <text evidence="1 21 22">Belongs to the peptidase M2 family.</text>
</comment>
<feature type="binding site" evidence="20">
    <location>
        <position position="415"/>
    </location>
    <ligand>
        <name>Zn(2+)</name>
        <dbReference type="ChEBI" id="CHEBI:29105"/>
        <label>2</label>
        <note>catalytic</note>
    </ligand>
</feature>
<keyword evidence="2 22" id="KW-0121">Carboxypeptidase</keyword>
<comment type="cofactor">
    <cofactor evidence="22">
        <name>Zn(2+)</name>
        <dbReference type="ChEBI" id="CHEBI:29105"/>
    </cofactor>
    <text evidence="22">Binds 1 zinc ion per subunit.</text>
</comment>
<evidence type="ECO:0000256" key="2">
    <source>
        <dbReference type="ARBA" id="ARBA00022645"/>
    </source>
</evidence>
<dbReference type="GO" id="GO:0008237">
    <property type="term" value="F:metallopeptidase activity"/>
    <property type="evidence" value="ECO:0007669"/>
    <property type="project" value="UniProtKB-KW"/>
</dbReference>
<accession>A0A1S6J0Y7</accession>
<comment type="caution">
    <text evidence="21">Lacks conserved residue(s) required for the propagation of feature annotation.</text>
</comment>
<evidence type="ECO:0000256" key="20">
    <source>
        <dbReference type="PIRSR" id="PIRSR601548-8"/>
    </source>
</evidence>
<dbReference type="EC" id="3.4.-.-" evidence="22"/>
<feature type="disulfide bond" evidence="18 21">
    <location>
        <begin position="356"/>
        <end position="374"/>
    </location>
</feature>
<feature type="binding site" evidence="16">
    <location>
        <position position="527"/>
    </location>
    <ligand>
        <name>chloride</name>
        <dbReference type="ChEBI" id="CHEBI:17996"/>
        <label>1</label>
    </ligand>
</feature>
<dbReference type="SUPFAM" id="SSF55486">
    <property type="entry name" value="Metalloproteases ('zincins'), catalytic domain"/>
    <property type="match status" value="1"/>
</dbReference>
<feature type="chain" id="PRO_5012390712" description="Angiotensin-converting enzyme" evidence="23">
    <location>
        <begin position="32"/>
        <end position="664"/>
    </location>
</feature>
<evidence type="ECO:0000256" key="23">
    <source>
        <dbReference type="SAM" id="SignalP"/>
    </source>
</evidence>
<organism evidence="24">
    <name type="scientific">Sogatella furcifera</name>
    <name type="common">White-backed planthopper</name>
    <dbReference type="NCBI Taxonomy" id="113103"/>
    <lineage>
        <taxon>Eukaryota</taxon>
        <taxon>Metazoa</taxon>
        <taxon>Ecdysozoa</taxon>
        <taxon>Arthropoda</taxon>
        <taxon>Hexapoda</taxon>
        <taxon>Insecta</taxon>
        <taxon>Pterygota</taxon>
        <taxon>Neoptera</taxon>
        <taxon>Paraneoptera</taxon>
        <taxon>Hemiptera</taxon>
        <taxon>Auchenorrhyncha</taxon>
        <taxon>Fulgoroidea</taxon>
        <taxon>Delphacidae</taxon>
        <taxon>Delphacinae</taxon>
        <taxon>Sogatella</taxon>
    </lineage>
</organism>
<dbReference type="PRINTS" id="PR00791">
    <property type="entry name" value="PEPDIPTASEA"/>
</dbReference>
<keyword evidence="10 14" id="KW-0325">Glycoprotein</keyword>
<dbReference type="PANTHER" id="PTHR10514:SF44">
    <property type="entry name" value="ANGIOTENSIN-CONVERTING ENZYME-RELATED"/>
    <property type="match status" value="1"/>
</dbReference>
<evidence type="ECO:0000256" key="9">
    <source>
        <dbReference type="ARBA" id="ARBA00023157"/>
    </source>
</evidence>
<evidence type="ECO:0000256" key="4">
    <source>
        <dbReference type="ARBA" id="ARBA00022723"/>
    </source>
</evidence>
<keyword evidence="7 17" id="KW-0862">Zinc</keyword>
<evidence type="ECO:0000256" key="14">
    <source>
        <dbReference type="PIRSR" id="PIRSR601548-10"/>
    </source>
</evidence>
<dbReference type="EMBL" id="KU764440">
    <property type="protein sequence ID" value="AQS60686.1"/>
    <property type="molecule type" value="mRNA"/>
</dbReference>
<dbReference type="FunFam" id="1.10.1370.30:FF:000004">
    <property type="entry name" value="Angiotensin-converting enzyme"/>
    <property type="match status" value="1"/>
</dbReference>
<name>A0A1S6J0Y7_SOGFU</name>
<dbReference type="CDD" id="cd06461">
    <property type="entry name" value="M2_ACE"/>
    <property type="match status" value="1"/>
</dbReference>
<evidence type="ECO:0000256" key="1">
    <source>
        <dbReference type="ARBA" id="ARBA00008139"/>
    </source>
</evidence>
<feature type="active site" description="Proton acceptor 1" evidence="13">
    <location>
        <position position="388"/>
    </location>
</feature>
<evidence type="ECO:0000256" key="6">
    <source>
        <dbReference type="ARBA" id="ARBA00022801"/>
    </source>
</evidence>
<evidence type="ECO:0000256" key="16">
    <source>
        <dbReference type="PIRSR" id="PIRSR601548-2"/>
    </source>
</evidence>
<evidence type="ECO:0000313" key="24">
    <source>
        <dbReference type="EMBL" id="AQS60686.1"/>
    </source>
</evidence>
<proteinExistence type="evidence at transcript level"/>
<reference evidence="24" key="1">
    <citation type="journal article" date="2016" name="PLoS ONE">
        <title>Transcriptomic and Expression Analysis of the Salivary Glands in White-Backed Planthoppers, Sogatella furcifera.</title>
        <authorList>
            <person name="Li Z."/>
            <person name="An X.K."/>
            <person name="Liu Y.D."/>
            <person name="Hou M.L."/>
        </authorList>
    </citation>
    <scope>NUCLEOTIDE SEQUENCE</scope>
</reference>
<dbReference type="Gene3D" id="1.10.1370.30">
    <property type="match status" value="2"/>
</dbReference>
<keyword evidence="9 18" id="KW-1015">Disulfide bond</keyword>
<keyword evidence="6 22" id="KW-0378">Hydrolase</keyword>
<feature type="disulfide bond" evidence="18">
    <location>
        <begin position="543"/>
        <end position="562"/>
    </location>
</feature>
<evidence type="ECO:0000256" key="19">
    <source>
        <dbReference type="PIRSR" id="PIRSR601548-5"/>
    </source>
</evidence>
<evidence type="ECO:0000256" key="12">
    <source>
        <dbReference type="ARBA" id="ARBA00039858"/>
    </source>
</evidence>
<keyword evidence="3 22" id="KW-0645">Protease</keyword>
<evidence type="ECO:0000256" key="3">
    <source>
        <dbReference type="ARBA" id="ARBA00022670"/>
    </source>
</evidence>
<evidence type="ECO:0000256" key="11">
    <source>
        <dbReference type="ARBA" id="ARBA00036868"/>
    </source>
</evidence>
<evidence type="ECO:0000256" key="13">
    <source>
        <dbReference type="PIRSR" id="PIRSR601548-1"/>
    </source>
</evidence>
<dbReference type="PROSITE" id="PS52011">
    <property type="entry name" value="PEPTIDASE_M2"/>
    <property type="match status" value="1"/>
</dbReference>
<dbReference type="GO" id="GO:0046872">
    <property type="term" value="F:metal ion binding"/>
    <property type="evidence" value="ECO:0007669"/>
    <property type="project" value="UniProtKB-KW"/>
</dbReference>
<evidence type="ECO:0000256" key="21">
    <source>
        <dbReference type="PROSITE-ProRule" id="PRU01355"/>
    </source>
</evidence>
<dbReference type="GO" id="GO:0006508">
    <property type="term" value="P:proteolysis"/>
    <property type="evidence" value="ECO:0007669"/>
    <property type="project" value="UniProtKB-KW"/>
</dbReference>
<keyword evidence="5 23" id="KW-0732">Signal</keyword>
<evidence type="ECO:0000256" key="18">
    <source>
        <dbReference type="PIRSR" id="PIRSR601548-4"/>
    </source>
</evidence>
<feature type="active site" description="Proton donor 2" evidence="15">
    <location>
        <position position="518"/>
    </location>
</feature>
<feature type="glycosylation site" description="N-linked (GlcNAc...) asparagine" evidence="19">
    <location>
        <position position="158"/>
    </location>
</feature>
<evidence type="ECO:0000256" key="8">
    <source>
        <dbReference type="ARBA" id="ARBA00023049"/>
    </source>
</evidence>
<feature type="active site" description="Proton acceptor 2" evidence="15">
    <location>
        <position position="388"/>
    </location>
</feature>
<keyword evidence="4 17" id="KW-0479">Metal-binding</keyword>
<evidence type="ECO:0000256" key="15">
    <source>
        <dbReference type="PIRSR" id="PIRSR601548-11"/>
    </source>
</evidence>
<evidence type="ECO:0000256" key="10">
    <source>
        <dbReference type="ARBA" id="ARBA00023180"/>
    </source>
</evidence>
<dbReference type="GO" id="GO:0005615">
    <property type="term" value="C:extracellular space"/>
    <property type="evidence" value="ECO:0007669"/>
    <property type="project" value="TreeGrafter"/>
</dbReference>
<dbReference type="GO" id="GO:0004180">
    <property type="term" value="F:carboxypeptidase activity"/>
    <property type="evidence" value="ECO:0007669"/>
    <property type="project" value="UniProtKB-KW"/>
</dbReference>
<feature type="binding site" evidence="17">
    <location>
        <position position="415"/>
    </location>
    <ligand>
        <name>Zn(2+)</name>
        <dbReference type="ChEBI" id="CHEBI:29105"/>
        <label>1</label>
        <note>catalytic</note>
    </ligand>
</feature>
<feature type="glycosylation site" description="N-linked (GlcNAc...) asparagine; partial" evidence="14">
    <location>
        <position position="159"/>
    </location>
</feature>
<sequence length="664" mass="77038">MDKKTLIVIVLLSCLLGGILVWVLLIQGAHSVDPDEDQDAEVEGRAYMAKLNKEMGQLSNKQVKAAWAYESNITEYNKVLKLNVSLETAKVVKERWLSTIQFPWQSFKDEDLRRQFQKMSILGTAALPDDKYEKLENTITTMTSIYAEAKLCPHGETNNTDCQLSLDPDISEKLSKSRNPDELKHYWVEWRNATGRKCRQLYTEYVTLMNEAAKLNNFTDAAEYWVHDFETKDFEKQVQKLWNEIEPLYMQLHAYVRGRLNEKYGDEMVPKQGAIPAHLLGNMWSQTWGNIYDFTAPFQGKQQIDVTEAMKQQNYTPEKMFKLSDEFFTSLNLSAMPELFWKNSIIERPKGRELVCHASAWDFYDGEDFRIKECTVVSMEELYTVHHEMGHIQYYLQYKDQPNVYKEGANSGFHEAVGDTIALSVSTPKHMRKIGLLDPQSEDDPQADINFLFLTALEKIAFLPFGYLMDVWRWGVFKGTIEPKNYNCQWWNLRWRYQGIEPPVHRSEEDFDPGAKYHIVGDTPYIRYFVSFIIQFQFHRALCEKAGQFDPQNPTSKPLHQCDIYQSTEAGNALGAMLKMGSSKPWPDAMEALTGQRKMDASALMQYFSPLYEWLKEENKRTGETIGWRTHPQQKRCVKHLSDLENSDELSEEIVTDQVPDSIS</sequence>
<evidence type="ECO:0000256" key="7">
    <source>
        <dbReference type="ARBA" id="ARBA00022833"/>
    </source>
</evidence>
<evidence type="ECO:0000256" key="22">
    <source>
        <dbReference type="RuleBase" id="RU361144"/>
    </source>
</evidence>
<dbReference type="AlphaFoldDB" id="A0A1S6J0Y7"/>